<feature type="compositionally biased region" description="Low complexity" evidence="1">
    <location>
        <begin position="49"/>
        <end position="62"/>
    </location>
</feature>
<reference evidence="2" key="1">
    <citation type="submission" date="2021-02" db="EMBL/GenBank/DDBJ databases">
        <authorList>
            <person name="Nowell W R."/>
        </authorList>
    </citation>
    <scope>NUCLEOTIDE SEQUENCE</scope>
</reference>
<sequence length="483" mass="52433">MTCDMTNGTAKFERMTKEEKLRFCQDLIKQAANLTKSSDISSGIYSTESRSSLSDGIRSSSKSSKRPPSPSGTLSKKTKSGTLSHKNKSKSHTKSSVPKSKSSKSHKTEKSKVNTHSHSTTPSEDSKSKANSKKSIKTTSASCLRSSAKTGNNDFNLIIENTVFFYLCLDGKHKSKSKSKSSKSGTTKRPTSKSSTCDKTSKSKQHHTSKTASNSSLKLDGTSAIRSTSHTSGKHTTVKSSTAKAGSKTDLEGFTSASISPSSMHTKSGTISKSKVHSQSQQAPGSHSSVRSMVASKSHKKTNKITKAKSSSKKKAATSTIHSTMKSSPIRSQSGIKTQLTSIKTNSTKSSTKSKGKSESKHSRMPMKDRTETCAVQFVPKFNPNSNKNQVPIYHLIRHAFGNMVREAICQLDKEKSGVSSQEIIDHILKYYSFPNNVSESAIRNRTIFTINAGLRAGTLLTVSPNKGVRIGRMRRVYPHMLC</sequence>
<protein>
    <submittedName>
        <fullName evidence="2">Uncharacterized protein</fullName>
    </submittedName>
</protein>
<dbReference type="AlphaFoldDB" id="A0A816VJF1"/>
<feature type="compositionally biased region" description="Polar residues" evidence="1">
    <location>
        <begin position="72"/>
        <end position="83"/>
    </location>
</feature>
<comment type="caution">
    <text evidence="2">The sequence shown here is derived from an EMBL/GenBank/DDBJ whole genome shotgun (WGS) entry which is preliminary data.</text>
</comment>
<feature type="compositionally biased region" description="Low complexity" evidence="1">
    <location>
        <begin position="182"/>
        <end position="198"/>
    </location>
</feature>
<evidence type="ECO:0000313" key="3">
    <source>
        <dbReference type="Proteomes" id="UP000663824"/>
    </source>
</evidence>
<dbReference type="EMBL" id="CAJNRE010013797">
    <property type="protein sequence ID" value="CAF2121617.1"/>
    <property type="molecule type" value="Genomic_DNA"/>
</dbReference>
<feature type="compositionally biased region" description="Low complexity" evidence="1">
    <location>
        <begin position="341"/>
        <end position="353"/>
    </location>
</feature>
<organism evidence="2 3">
    <name type="scientific">Rotaria magnacalcarata</name>
    <dbReference type="NCBI Taxonomy" id="392030"/>
    <lineage>
        <taxon>Eukaryota</taxon>
        <taxon>Metazoa</taxon>
        <taxon>Spiralia</taxon>
        <taxon>Gnathifera</taxon>
        <taxon>Rotifera</taxon>
        <taxon>Eurotatoria</taxon>
        <taxon>Bdelloidea</taxon>
        <taxon>Philodinida</taxon>
        <taxon>Philodinidae</taxon>
        <taxon>Rotaria</taxon>
    </lineage>
</organism>
<feature type="region of interest" description="Disordered" evidence="1">
    <location>
        <begin position="174"/>
        <end position="369"/>
    </location>
</feature>
<evidence type="ECO:0000313" key="2">
    <source>
        <dbReference type="EMBL" id="CAF2121617.1"/>
    </source>
</evidence>
<name>A0A816VJF1_9BILA</name>
<accession>A0A816VJF1</accession>
<dbReference type="Proteomes" id="UP000663824">
    <property type="component" value="Unassembled WGS sequence"/>
</dbReference>
<feature type="compositionally biased region" description="Basic residues" evidence="1">
    <location>
        <begin position="297"/>
        <end position="316"/>
    </location>
</feature>
<gene>
    <name evidence="2" type="ORF">MBJ925_LOCUS26033</name>
</gene>
<feature type="compositionally biased region" description="Polar residues" evidence="1">
    <location>
        <begin position="325"/>
        <end position="340"/>
    </location>
</feature>
<feature type="compositionally biased region" description="Basic and acidic residues" evidence="1">
    <location>
        <begin position="356"/>
        <end position="369"/>
    </location>
</feature>
<proteinExistence type="predicted"/>
<feature type="compositionally biased region" description="Polar residues" evidence="1">
    <location>
        <begin position="255"/>
        <end position="291"/>
    </location>
</feature>
<evidence type="ECO:0000256" key="1">
    <source>
        <dbReference type="SAM" id="MobiDB-lite"/>
    </source>
</evidence>
<feature type="compositionally biased region" description="Polar residues" evidence="1">
    <location>
        <begin position="35"/>
        <end position="48"/>
    </location>
</feature>
<feature type="region of interest" description="Disordered" evidence="1">
    <location>
        <begin position="35"/>
        <end position="147"/>
    </location>
</feature>